<name>A0A6A6U345_9PEZI</name>
<dbReference type="EMBL" id="MU004240">
    <property type="protein sequence ID" value="KAF2665837.1"/>
    <property type="molecule type" value="Genomic_DNA"/>
</dbReference>
<comment type="catalytic activity">
    <reaction evidence="12">
        <text>a 2,3-saturated acyl-[ACP] + NADP(+) = a (2E)-enoyl-[ACP] + NADPH + H(+)</text>
        <dbReference type="Rhea" id="RHEA:22564"/>
        <dbReference type="Rhea" id="RHEA-COMP:9925"/>
        <dbReference type="Rhea" id="RHEA-COMP:9926"/>
        <dbReference type="ChEBI" id="CHEBI:15378"/>
        <dbReference type="ChEBI" id="CHEBI:57783"/>
        <dbReference type="ChEBI" id="CHEBI:58349"/>
        <dbReference type="ChEBI" id="CHEBI:78784"/>
        <dbReference type="ChEBI" id="CHEBI:78785"/>
        <dbReference type="EC" id="1.3.1.104"/>
    </reaction>
</comment>
<evidence type="ECO:0000256" key="1">
    <source>
        <dbReference type="ARBA" id="ARBA00004173"/>
    </source>
</evidence>
<organism evidence="14 15">
    <name type="scientific">Microthyrium microscopicum</name>
    <dbReference type="NCBI Taxonomy" id="703497"/>
    <lineage>
        <taxon>Eukaryota</taxon>
        <taxon>Fungi</taxon>
        <taxon>Dikarya</taxon>
        <taxon>Ascomycota</taxon>
        <taxon>Pezizomycotina</taxon>
        <taxon>Dothideomycetes</taxon>
        <taxon>Dothideomycetes incertae sedis</taxon>
        <taxon>Microthyriales</taxon>
        <taxon>Microthyriaceae</taxon>
        <taxon>Microthyrium</taxon>
    </lineage>
</organism>
<dbReference type="SMART" id="SM00829">
    <property type="entry name" value="PKS_ER"/>
    <property type="match status" value="1"/>
</dbReference>
<evidence type="ECO:0000256" key="3">
    <source>
        <dbReference type="ARBA" id="ARBA00022516"/>
    </source>
</evidence>
<dbReference type="InterPro" id="IPR013149">
    <property type="entry name" value="ADH-like_C"/>
</dbReference>
<gene>
    <name evidence="14" type="ORF">BT63DRAFT_428783</name>
</gene>
<dbReference type="Proteomes" id="UP000799302">
    <property type="component" value="Unassembled WGS sequence"/>
</dbReference>
<keyword evidence="4" id="KW-0276">Fatty acid metabolism</keyword>
<dbReference type="OrthoDB" id="7482721at2759"/>
<keyword evidence="15" id="KW-1185">Reference proteome</keyword>
<dbReference type="InterPro" id="IPR013154">
    <property type="entry name" value="ADH-like_N"/>
</dbReference>
<keyword evidence="8" id="KW-0443">Lipid metabolism</keyword>
<evidence type="ECO:0000256" key="9">
    <source>
        <dbReference type="ARBA" id="ARBA00023128"/>
    </source>
</evidence>
<dbReference type="GO" id="GO:0006633">
    <property type="term" value="P:fatty acid biosynthetic process"/>
    <property type="evidence" value="ECO:0007669"/>
    <property type="project" value="UniProtKB-KW"/>
</dbReference>
<dbReference type="InterPro" id="IPR051034">
    <property type="entry name" value="Mito_Enoyl-ACP_Reductase"/>
</dbReference>
<dbReference type="InterPro" id="IPR036291">
    <property type="entry name" value="NAD(P)-bd_dom_sf"/>
</dbReference>
<evidence type="ECO:0000256" key="6">
    <source>
        <dbReference type="ARBA" id="ARBA00022946"/>
    </source>
</evidence>
<evidence type="ECO:0000313" key="15">
    <source>
        <dbReference type="Proteomes" id="UP000799302"/>
    </source>
</evidence>
<evidence type="ECO:0000256" key="10">
    <source>
        <dbReference type="ARBA" id="ARBA00023160"/>
    </source>
</evidence>
<keyword evidence="9" id="KW-0496">Mitochondrion</keyword>
<dbReference type="SUPFAM" id="SSF51735">
    <property type="entry name" value="NAD(P)-binding Rossmann-fold domains"/>
    <property type="match status" value="1"/>
</dbReference>
<keyword evidence="3" id="KW-0444">Lipid biosynthesis</keyword>
<dbReference type="Gene3D" id="3.40.50.720">
    <property type="entry name" value="NAD(P)-binding Rossmann-like Domain"/>
    <property type="match status" value="1"/>
</dbReference>
<comment type="similarity">
    <text evidence="2">Belongs to the zinc-containing alcohol dehydrogenase family. Quinone oxidoreductase subfamily.</text>
</comment>
<dbReference type="SUPFAM" id="SSF50129">
    <property type="entry name" value="GroES-like"/>
    <property type="match status" value="1"/>
</dbReference>
<dbReference type="PANTHER" id="PTHR43981:SF2">
    <property type="entry name" value="ENOYL-[ACYL-CARRIER-PROTEIN] REDUCTASE, MITOCHONDRIAL"/>
    <property type="match status" value="1"/>
</dbReference>
<dbReference type="Pfam" id="PF08240">
    <property type="entry name" value="ADH_N"/>
    <property type="match status" value="1"/>
</dbReference>
<comment type="subcellular location">
    <subcellularLocation>
        <location evidence="1">Mitochondrion</location>
    </subcellularLocation>
</comment>
<evidence type="ECO:0000256" key="12">
    <source>
        <dbReference type="ARBA" id="ARBA00048843"/>
    </source>
</evidence>
<dbReference type="AlphaFoldDB" id="A0A6A6U345"/>
<sequence>MASRIPILPCRTLRRHLRLPITLPALTQTRPISAFGYEQAKALVFSKHGDPPNEVLKLHTHSISPAHSNLLTIRFLAAPINPADINQIQGVYPSKPVFTTGLGTAEPVAVGGNEGVAEVISVGDKVSSLKRGDWVIMRSPSFGTWRTHAQTSEDQLLKIDKTGITPVQAGTVSVNPITAWRMLKDFVSLQEGDWFIQNGANSAVGMAAIQLAKTWGYKSINVVRDRTHGLDELKQKLKDLGATEVITDTELKDVDFKSRVKKWTQGNPIKLGLNCVGGNQAFTMAKSLGDDAHFVTYGAMSKKPFSLPAGLLIFKNIRFDGFWVSRWGAQNPEEKAQTVQNVLELYKQGKFELGPLNEIPWDWETKEKDLVDAVSGTFQDYRPGKGIFVFGKT</sequence>
<reference evidence="14" key="1">
    <citation type="journal article" date="2020" name="Stud. Mycol.">
        <title>101 Dothideomycetes genomes: a test case for predicting lifestyles and emergence of pathogens.</title>
        <authorList>
            <person name="Haridas S."/>
            <person name="Albert R."/>
            <person name="Binder M."/>
            <person name="Bloem J."/>
            <person name="Labutti K."/>
            <person name="Salamov A."/>
            <person name="Andreopoulos B."/>
            <person name="Baker S."/>
            <person name="Barry K."/>
            <person name="Bills G."/>
            <person name="Bluhm B."/>
            <person name="Cannon C."/>
            <person name="Castanera R."/>
            <person name="Culley D."/>
            <person name="Daum C."/>
            <person name="Ezra D."/>
            <person name="Gonzalez J."/>
            <person name="Henrissat B."/>
            <person name="Kuo A."/>
            <person name="Liang C."/>
            <person name="Lipzen A."/>
            <person name="Lutzoni F."/>
            <person name="Magnuson J."/>
            <person name="Mondo S."/>
            <person name="Nolan M."/>
            <person name="Ohm R."/>
            <person name="Pangilinan J."/>
            <person name="Park H.-J."/>
            <person name="Ramirez L."/>
            <person name="Alfaro M."/>
            <person name="Sun H."/>
            <person name="Tritt A."/>
            <person name="Yoshinaga Y."/>
            <person name="Zwiers L.-H."/>
            <person name="Turgeon B."/>
            <person name="Goodwin S."/>
            <person name="Spatafora J."/>
            <person name="Crous P."/>
            <person name="Grigoriev I."/>
        </authorList>
    </citation>
    <scope>NUCLEOTIDE SEQUENCE</scope>
    <source>
        <strain evidence="14">CBS 115976</strain>
    </source>
</reference>
<dbReference type="GO" id="GO:0005739">
    <property type="term" value="C:mitochondrion"/>
    <property type="evidence" value="ECO:0007669"/>
    <property type="project" value="UniProtKB-SubCell"/>
</dbReference>
<dbReference type="PANTHER" id="PTHR43981">
    <property type="entry name" value="ENOYL-[ACYL-CARRIER-PROTEIN] REDUCTASE, MITOCHONDRIAL"/>
    <property type="match status" value="1"/>
</dbReference>
<keyword evidence="10" id="KW-0275">Fatty acid biosynthesis</keyword>
<dbReference type="InterPro" id="IPR020843">
    <property type="entry name" value="ER"/>
</dbReference>
<dbReference type="Pfam" id="PF00107">
    <property type="entry name" value="ADH_zinc_N"/>
    <property type="match status" value="1"/>
</dbReference>
<keyword evidence="6" id="KW-0809">Transit peptide</keyword>
<evidence type="ECO:0000259" key="13">
    <source>
        <dbReference type="SMART" id="SM00829"/>
    </source>
</evidence>
<evidence type="ECO:0000256" key="5">
    <source>
        <dbReference type="ARBA" id="ARBA00022857"/>
    </source>
</evidence>
<keyword evidence="7" id="KW-0560">Oxidoreductase</keyword>
<keyword evidence="5" id="KW-0521">NADP</keyword>
<evidence type="ECO:0000256" key="4">
    <source>
        <dbReference type="ARBA" id="ARBA00022832"/>
    </source>
</evidence>
<feature type="domain" description="Enoyl reductase (ER)" evidence="13">
    <location>
        <begin position="49"/>
        <end position="390"/>
    </location>
</feature>
<dbReference type="FunFam" id="3.40.50.720:FF:000112">
    <property type="entry name" value="Enoyl-[acyl-carrier-protein] reductase 1, mitochondrial"/>
    <property type="match status" value="1"/>
</dbReference>
<dbReference type="InterPro" id="IPR011032">
    <property type="entry name" value="GroES-like_sf"/>
</dbReference>
<accession>A0A6A6U345</accession>
<dbReference type="GO" id="GO:0141148">
    <property type="term" value="F:enoyl-[acyl-carrier-protein] reductase (NADPH) activity"/>
    <property type="evidence" value="ECO:0007669"/>
    <property type="project" value="UniProtKB-EC"/>
</dbReference>
<protein>
    <recommendedName>
        <fullName evidence="11">enoyl-[acyl-carrier-protein] reductase</fullName>
        <ecNumber evidence="11">1.3.1.104</ecNumber>
    </recommendedName>
</protein>
<evidence type="ECO:0000256" key="7">
    <source>
        <dbReference type="ARBA" id="ARBA00023002"/>
    </source>
</evidence>
<proteinExistence type="inferred from homology"/>
<dbReference type="EC" id="1.3.1.104" evidence="11"/>
<evidence type="ECO:0000256" key="2">
    <source>
        <dbReference type="ARBA" id="ARBA00010371"/>
    </source>
</evidence>
<dbReference type="Gene3D" id="3.90.180.10">
    <property type="entry name" value="Medium-chain alcohol dehydrogenases, catalytic domain"/>
    <property type="match status" value="1"/>
</dbReference>
<evidence type="ECO:0000256" key="11">
    <source>
        <dbReference type="ARBA" id="ARBA00038963"/>
    </source>
</evidence>
<dbReference type="CDD" id="cd08290">
    <property type="entry name" value="ETR"/>
    <property type="match status" value="1"/>
</dbReference>
<evidence type="ECO:0000313" key="14">
    <source>
        <dbReference type="EMBL" id="KAF2665837.1"/>
    </source>
</evidence>
<evidence type="ECO:0000256" key="8">
    <source>
        <dbReference type="ARBA" id="ARBA00023098"/>
    </source>
</evidence>